<evidence type="ECO:0000313" key="6">
    <source>
        <dbReference type="EMBL" id="MBB6691273.1"/>
    </source>
</evidence>
<protein>
    <submittedName>
        <fullName evidence="6">LysR family transcriptional regulator</fullName>
    </submittedName>
</protein>
<dbReference type="PROSITE" id="PS50931">
    <property type="entry name" value="HTH_LYSR"/>
    <property type="match status" value="1"/>
</dbReference>
<keyword evidence="7" id="KW-1185">Reference proteome</keyword>
<dbReference type="Gene3D" id="1.10.10.10">
    <property type="entry name" value="Winged helix-like DNA-binding domain superfamily/Winged helix DNA-binding domain"/>
    <property type="match status" value="1"/>
</dbReference>
<sequence length="299" mass="32750">MDAQLHVFETVAELRSFSRAAERLHMTQPAVSQQIRALEDSLGVRLLERNNKSVSLTRAGEIALRHARDINGLYRRMGEMLDELMRQTGGPLSIGASYTFGEYALPPVLARLNAEYPAVRPSIAIGNTAEIADRLRSRELDIGIVEGEEIGGGLEAEKLAEDEMYVAAGAEHPLAGTRPVSPDRLAEEIWMVREPGSGTRAATDRMFESLGIRPRRLLELGSTQLIKETAEAGLGVTLQSRLALRKELGLGSLKLLDVPGLPVRRSFLVLTRKGDLRTRTMDAFASLLRSVTAEIVGKT</sequence>
<dbReference type="GO" id="GO:0003700">
    <property type="term" value="F:DNA-binding transcription factor activity"/>
    <property type="evidence" value="ECO:0007669"/>
    <property type="project" value="InterPro"/>
</dbReference>
<dbReference type="PANTHER" id="PTHR30126:SF39">
    <property type="entry name" value="HTH-TYPE TRANSCRIPTIONAL REGULATOR CYSL"/>
    <property type="match status" value="1"/>
</dbReference>
<dbReference type="InterPro" id="IPR005119">
    <property type="entry name" value="LysR_subst-bd"/>
</dbReference>
<evidence type="ECO:0000259" key="5">
    <source>
        <dbReference type="PROSITE" id="PS50931"/>
    </source>
</evidence>
<reference evidence="6 7" key="1">
    <citation type="submission" date="2020-08" db="EMBL/GenBank/DDBJ databases">
        <title>Cohnella phylogeny.</title>
        <authorList>
            <person name="Dunlap C."/>
        </authorList>
    </citation>
    <scope>NUCLEOTIDE SEQUENCE [LARGE SCALE GENOMIC DNA]</scope>
    <source>
        <strain evidence="6 7">DSM 25239</strain>
    </source>
</reference>
<organism evidence="6 7">
    <name type="scientific">Cohnella xylanilytica</name>
    <dbReference type="NCBI Taxonomy" id="557555"/>
    <lineage>
        <taxon>Bacteria</taxon>
        <taxon>Bacillati</taxon>
        <taxon>Bacillota</taxon>
        <taxon>Bacilli</taxon>
        <taxon>Bacillales</taxon>
        <taxon>Paenibacillaceae</taxon>
        <taxon>Cohnella</taxon>
    </lineage>
</organism>
<dbReference type="AlphaFoldDB" id="A0A841TYQ6"/>
<comment type="caution">
    <text evidence="6">The sequence shown here is derived from an EMBL/GenBank/DDBJ whole genome shotgun (WGS) entry which is preliminary data.</text>
</comment>
<dbReference type="SUPFAM" id="SSF46785">
    <property type="entry name" value="Winged helix' DNA-binding domain"/>
    <property type="match status" value="1"/>
</dbReference>
<dbReference type="FunFam" id="1.10.10.10:FF:000001">
    <property type="entry name" value="LysR family transcriptional regulator"/>
    <property type="match status" value="1"/>
</dbReference>
<keyword evidence="3" id="KW-0238">DNA-binding</keyword>
<comment type="similarity">
    <text evidence="1">Belongs to the LysR transcriptional regulatory family.</text>
</comment>
<dbReference type="InterPro" id="IPR000847">
    <property type="entry name" value="LysR_HTH_N"/>
</dbReference>
<feature type="domain" description="HTH lysR-type" evidence="5">
    <location>
        <begin position="1"/>
        <end position="57"/>
    </location>
</feature>
<dbReference type="PANTHER" id="PTHR30126">
    <property type="entry name" value="HTH-TYPE TRANSCRIPTIONAL REGULATOR"/>
    <property type="match status" value="1"/>
</dbReference>
<dbReference type="Pfam" id="PF03466">
    <property type="entry name" value="LysR_substrate"/>
    <property type="match status" value="1"/>
</dbReference>
<gene>
    <name evidence="6" type="ORF">H7B90_07690</name>
</gene>
<dbReference type="SUPFAM" id="SSF53850">
    <property type="entry name" value="Periplasmic binding protein-like II"/>
    <property type="match status" value="1"/>
</dbReference>
<keyword evidence="4" id="KW-0804">Transcription</keyword>
<evidence type="ECO:0000256" key="3">
    <source>
        <dbReference type="ARBA" id="ARBA00023125"/>
    </source>
</evidence>
<name>A0A841TYQ6_9BACL</name>
<dbReference type="Gene3D" id="3.40.190.290">
    <property type="match status" value="1"/>
</dbReference>
<accession>A0A841TYQ6</accession>
<dbReference type="Pfam" id="PF00126">
    <property type="entry name" value="HTH_1"/>
    <property type="match status" value="1"/>
</dbReference>
<evidence type="ECO:0000313" key="7">
    <source>
        <dbReference type="Proteomes" id="UP000553776"/>
    </source>
</evidence>
<proteinExistence type="inferred from homology"/>
<evidence type="ECO:0000256" key="4">
    <source>
        <dbReference type="ARBA" id="ARBA00023163"/>
    </source>
</evidence>
<evidence type="ECO:0000256" key="2">
    <source>
        <dbReference type="ARBA" id="ARBA00023015"/>
    </source>
</evidence>
<keyword evidence="2" id="KW-0805">Transcription regulation</keyword>
<dbReference type="GO" id="GO:0000976">
    <property type="term" value="F:transcription cis-regulatory region binding"/>
    <property type="evidence" value="ECO:0007669"/>
    <property type="project" value="TreeGrafter"/>
</dbReference>
<dbReference type="InterPro" id="IPR036390">
    <property type="entry name" value="WH_DNA-bd_sf"/>
</dbReference>
<evidence type="ECO:0000256" key="1">
    <source>
        <dbReference type="ARBA" id="ARBA00009437"/>
    </source>
</evidence>
<dbReference type="RefSeq" id="WP_185135274.1">
    <property type="nucleotide sequence ID" value="NZ_BORM01000011.1"/>
</dbReference>
<dbReference type="Proteomes" id="UP000553776">
    <property type="component" value="Unassembled WGS sequence"/>
</dbReference>
<dbReference type="PRINTS" id="PR00039">
    <property type="entry name" value="HTHLYSR"/>
</dbReference>
<dbReference type="InterPro" id="IPR036388">
    <property type="entry name" value="WH-like_DNA-bd_sf"/>
</dbReference>
<dbReference type="EMBL" id="JACJVR010000026">
    <property type="protein sequence ID" value="MBB6691273.1"/>
    <property type="molecule type" value="Genomic_DNA"/>
</dbReference>